<proteinExistence type="predicted"/>
<feature type="domain" description="Retrotransposon gag" evidence="1">
    <location>
        <begin position="94"/>
        <end position="188"/>
    </location>
</feature>
<evidence type="ECO:0000259" key="1">
    <source>
        <dbReference type="Pfam" id="PF03732"/>
    </source>
</evidence>
<evidence type="ECO:0000313" key="3">
    <source>
        <dbReference type="Proteomes" id="UP000681722"/>
    </source>
</evidence>
<reference evidence="2" key="1">
    <citation type="submission" date="2021-02" db="EMBL/GenBank/DDBJ databases">
        <authorList>
            <person name="Nowell W R."/>
        </authorList>
    </citation>
    <scope>NUCLEOTIDE SEQUENCE</scope>
</reference>
<dbReference type="Proteomes" id="UP000681722">
    <property type="component" value="Unassembled WGS sequence"/>
</dbReference>
<accession>A0A8S2YDF9</accession>
<dbReference type="PANTHER" id="PTHR33194:SF4">
    <property type="entry name" value="CCHC-TYPE DOMAIN-CONTAINING PROTEIN"/>
    <property type="match status" value="1"/>
</dbReference>
<dbReference type="InterPro" id="IPR005162">
    <property type="entry name" value="Retrotrans_gag_dom"/>
</dbReference>
<dbReference type="Pfam" id="PF03732">
    <property type="entry name" value="Retrotrans_gag"/>
    <property type="match status" value="1"/>
</dbReference>
<dbReference type="PANTHER" id="PTHR33194">
    <property type="entry name" value="ZINC KNUCKLE DOMAINCONTAINING PROTEIN"/>
    <property type="match status" value="1"/>
</dbReference>
<dbReference type="AlphaFoldDB" id="A0A8S2YDF9"/>
<protein>
    <recommendedName>
        <fullName evidence="1">Retrotransposon gag domain-containing protein</fullName>
    </recommendedName>
</protein>
<evidence type="ECO:0000313" key="2">
    <source>
        <dbReference type="EMBL" id="CAF4554727.1"/>
    </source>
</evidence>
<comment type="caution">
    <text evidence="2">The sequence shown here is derived from an EMBL/GenBank/DDBJ whole genome shotgun (WGS) entry which is preliminary data.</text>
</comment>
<dbReference type="OrthoDB" id="7480340at2759"/>
<name>A0A8S2YDF9_9BILA</name>
<organism evidence="2 3">
    <name type="scientific">Didymodactylos carnosus</name>
    <dbReference type="NCBI Taxonomy" id="1234261"/>
    <lineage>
        <taxon>Eukaryota</taxon>
        <taxon>Metazoa</taxon>
        <taxon>Spiralia</taxon>
        <taxon>Gnathifera</taxon>
        <taxon>Rotifera</taxon>
        <taxon>Eurotatoria</taxon>
        <taxon>Bdelloidea</taxon>
        <taxon>Philodinida</taxon>
        <taxon>Philodinidae</taxon>
        <taxon>Didymodactylos</taxon>
    </lineage>
</organism>
<dbReference type="EMBL" id="CAJOBC010116640">
    <property type="protein sequence ID" value="CAF4554727.1"/>
    <property type="molecule type" value="Genomic_DNA"/>
</dbReference>
<gene>
    <name evidence="2" type="ORF">SRO942_LOCUS47141</name>
</gene>
<sequence>MSKFQRSPIITRSVSKLNRGQYENNCDSKDSPLDNLSEIVTVMTATTMSGPTLITSALKIEQFSGANGQDPDNWLSDLNDAFDGGDIKEDRRRKLLPSYLCGNAKAWYRQNQEDLADRNWSEIQQELIKQFTTALAKPTAFSELVNRRQGLEETVDTYYYSVLTLCAKFNPKMSVEDKLMHLQRGLRPSSNRQ</sequence>